<dbReference type="AlphaFoldDB" id="A0A9Q9DTF9"/>
<evidence type="ECO:0000259" key="2">
    <source>
        <dbReference type="Pfam" id="PF22740"/>
    </source>
</evidence>
<dbReference type="OrthoDB" id="10267139at2759"/>
<sequence length="196" mass="21859">MTILSNLASKVKDIRLVPPTEEETSSSTQEARSSEEASSKPKRPILEITSYDRFTPPSPKPDLEYDCRITNNPSPEIRKTCTGLDAALQDELMSRSSFSALVERAEHEIRNLMEVEDVRASRAGETAIVRVGCLCGSGHHRSVAFAEKLGQVRWCEQGEWEVIVKHRDLTSGVEEMKRVKSEKSREKKGKASEKGG</sequence>
<gene>
    <name evidence="3" type="ORF">yc1106_06016</name>
</gene>
<dbReference type="Proteomes" id="UP001056012">
    <property type="component" value="Chromosome 4"/>
</dbReference>
<name>A0A9Q9DTF9_CURCL</name>
<organism evidence="3 4">
    <name type="scientific">Curvularia clavata</name>
    <dbReference type="NCBI Taxonomy" id="95742"/>
    <lineage>
        <taxon>Eukaryota</taxon>
        <taxon>Fungi</taxon>
        <taxon>Dikarya</taxon>
        <taxon>Ascomycota</taxon>
        <taxon>Pezizomycotina</taxon>
        <taxon>Dothideomycetes</taxon>
        <taxon>Pleosporomycetidae</taxon>
        <taxon>Pleosporales</taxon>
        <taxon>Pleosporineae</taxon>
        <taxon>Pleosporaceae</taxon>
        <taxon>Curvularia</taxon>
    </lineage>
</organism>
<feature type="region of interest" description="Disordered" evidence="1">
    <location>
        <begin position="15"/>
        <end position="58"/>
    </location>
</feature>
<feature type="region of interest" description="Disordered" evidence="1">
    <location>
        <begin position="174"/>
        <end position="196"/>
    </location>
</feature>
<evidence type="ECO:0000256" key="1">
    <source>
        <dbReference type="SAM" id="MobiDB-lite"/>
    </source>
</evidence>
<keyword evidence="4" id="KW-1185">Reference proteome</keyword>
<protein>
    <recommendedName>
        <fullName evidence="2">RapZ C-terminal domain-containing protein</fullName>
    </recommendedName>
</protein>
<feature type="domain" description="RapZ C-terminal" evidence="2">
    <location>
        <begin position="50"/>
        <end position="169"/>
    </location>
</feature>
<dbReference type="InterPro" id="IPR053931">
    <property type="entry name" value="RapZ_C"/>
</dbReference>
<proteinExistence type="predicted"/>
<dbReference type="VEuPathDB" id="FungiDB:yc1106_06016"/>
<dbReference type="Pfam" id="PF22740">
    <property type="entry name" value="PapZ_C"/>
    <property type="match status" value="1"/>
</dbReference>
<dbReference type="EMBL" id="CP089277">
    <property type="protein sequence ID" value="USP78742.1"/>
    <property type="molecule type" value="Genomic_DNA"/>
</dbReference>
<evidence type="ECO:0000313" key="3">
    <source>
        <dbReference type="EMBL" id="USP78742.1"/>
    </source>
</evidence>
<accession>A0A9Q9DTF9</accession>
<evidence type="ECO:0000313" key="4">
    <source>
        <dbReference type="Proteomes" id="UP001056012"/>
    </source>
</evidence>
<reference evidence="3" key="1">
    <citation type="submission" date="2021-12" db="EMBL/GenBank/DDBJ databases">
        <title>Curvularia clavata genome.</title>
        <authorList>
            <person name="Cao Y."/>
        </authorList>
    </citation>
    <scope>NUCLEOTIDE SEQUENCE</scope>
    <source>
        <strain evidence="3">Yc1106</strain>
    </source>
</reference>